<organism evidence="2 3">
    <name type="scientific">Cardiocondyla obscurior</name>
    <dbReference type="NCBI Taxonomy" id="286306"/>
    <lineage>
        <taxon>Eukaryota</taxon>
        <taxon>Metazoa</taxon>
        <taxon>Ecdysozoa</taxon>
        <taxon>Arthropoda</taxon>
        <taxon>Hexapoda</taxon>
        <taxon>Insecta</taxon>
        <taxon>Pterygota</taxon>
        <taxon>Neoptera</taxon>
        <taxon>Endopterygota</taxon>
        <taxon>Hymenoptera</taxon>
        <taxon>Apocrita</taxon>
        <taxon>Aculeata</taxon>
        <taxon>Formicoidea</taxon>
        <taxon>Formicidae</taxon>
        <taxon>Myrmicinae</taxon>
        <taxon>Cardiocondyla</taxon>
    </lineage>
</organism>
<evidence type="ECO:0000313" key="3">
    <source>
        <dbReference type="Proteomes" id="UP001430953"/>
    </source>
</evidence>
<reference evidence="2 3" key="1">
    <citation type="submission" date="2023-03" db="EMBL/GenBank/DDBJ databases">
        <title>High recombination rates correlate with genetic variation in Cardiocondyla obscurior ants.</title>
        <authorList>
            <person name="Errbii M."/>
        </authorList>
    </citation>
    <scope>NUCLEOTIDE SEQUENCE [LARGE SCALE GENOMIC DNA]</scope>
    <source>
        <strain evidence="2">Alpha-2009</strain>
        <tissue evidence="2">Whole body</tissue>
    </source>
</reference>
<feature type="transmembrane region" description="Helical" evidence="1">
    <location>
        <begin position="58"/>
        <end position="82"/>
    </location>
</feature>
<comment type="caution">
    <text evidence="2">The sequence shown here is derived from an EMBL/GenBank/DDBJ whole genome shotgun (WGS) entry which is preliminary data.</text>
</comment>
<name>A0AAW2FZ61_9HYME</name>
<sequence length="128" mass="14977">MRCGASVTSALCARNNRCIIRFQSGLGVICIDLLSSQLISTIRCKNIWRKNIFFSRKLVYLFFFFFLFFLVVIVYCICTQFFCYDTTFLVSLLPMQSYICNRSRLRESKKNEQDNADSTRISNDVNLE</sequence>
<dbReference type="Proteomes" id="UP001430953">
    <property type="component" value="Unassembled WGS sequence"/>
</dbReference>
<accession>A0AAW2FZ61</accession>
<keyword evidence="1" id="KW-1133">Transmembrane helix</keyword>
<protein>
    <recommendedName>
        <fullName evidence="4">Transmembrane protein</fullName>
    </recommendedName>
</protein>
<proteinExistence type="predicted"/>
<keyword evidence="3" id="KW-1185">Reference proteome</keyword>
<evidence type="ECO:0000313" key="2">
    <source>
        <dbReference type="EMBL" id="KAL0119251.1"/>
    </source>
</evidence>
<dbReference type="AlphaFoldDB" id="A0AAW2FZ61"/>
<dbReference type="EMBL" id="JADYXP020000008">
    <property type="protein sequence ID" value="KAL0119251.1"/>
    <property type="molecule type" value="Genomic_DNA"/>
</dbReference>
<gene>
    <name evidence="2" type="ORF">PUN28_009678</name>
</gene>
<evidence type="ECO:0000256" key="1">
    <source>
        <dbReference type="SAM" id="Phobius"/>
    </source>
</evidence>
<keyword evidence="1" id="KW-0472">Membrane</keyword>
<keyword evidence="1" id="KW-0812">Transmembrane</keyword>
<evidence type="ECO:0008006" key="4">
    <source>
        <dbReference type="Google" id="ProtNLM"/>
    </source>
</evidence>